<dbReference type="Pfam" id="PF13145">
    <property type="entry name" value="Rotamase_2"/>
    <property type="match status" value="1"/>
</dbReference>
<protein>
    <submittedName>
        <fullName evidence="10">EpsD family peptidyl-prolyl cis-trans isomerase</fullName>
    </submittedName>
</protein>
<dbReference type="InterPro" id="IPR052029">
    <property type="entry name" value="PpiD_chaperone"/>
</dbReference>
<dbReference type="AlphaFoldDB" id="A0A840L2Y8"/>
<dbReference type="GO" id="GO:0005886">
    <property type="term" value="C:plasma membrane"/>
    <property type="evidence" value="ECO:0007669"/>
    <property type="project" value="UniProtKB-SubCell"/>
</dbReference>
<proteinExistence type="inferred from homology"/>
<dbReference type="EMBL" id="JACHLP010000001">
    <property type="protein sequence ID" value="MBB4842306.1"/>
    <property type="molecule type" value="Genomic_DNA"/>
</dbReference>
<dbReference type="PANTHER" id="PTHR47529:SF1">
    <property type="entry name" value="PERIPLASMIC CHAPERONE PPID"/>
    <property type="match status" value="1"/>
</dbReference>
<dbReference type="RefSeq" id="WP_246448128.1">
    <property type="nucleotide sequence ID" value="NZ_JACHLP010000001.1"/>
</dbReference>
<dbReference type="InterPro" id="IPR027304">
    <property type="entry name" value="Trigger_fact/SurA_dom_sf"/>
</dbReference>
<evidence type="ECO:0000256" key="3">
    <source>
        <dbReference type="ARBA" id="ARBA00022692"/>
    </source>
</evidence>
<dbReference type="InterPro" id="IPR000297">
    <property type="entry name" value="PPIase_PpiC"/>
</dbReference>
<dbReference type="InterPro" id="IPR014274">
    <property type="entry name" value="PPIase_EpsD"/>
</dbReference>
<dbReference type="Proteomes" id="UP000562027">
    <property type="component" value="Unassembled WGS sequence"/>
</dbReference>
<dbReference type="GO" id="GO:0003755">
    <property type="term" value="F:peptidyl-prolyl cis-trans isomerase activity"/>
    <property type="evidence" value="ECO:0007669"/>
    <property type="project" value="InterPro"/>
</dbReference>
<evidence type="ECO:0000256" key="8">
    <source>
        <dbReference type="SAM" id="MobiDB-lite"/>
    </source>
</evidence>
<dbReference type="NCBIfam" id="TIGR02925">
    <property type="entry name" value="cis_trans_EpsD"/>
    <property type="match status" value="1"/>
</dbReference>
<comment type="subcellular location">
    <subcellularLocation>
        <location evidence="1">Cell membrane</location>
        <topology evidence="1">Single-pass type II membrane protein</topology>
    </subcellularLocation>
</comment>
<keyword evidence="6" id="KW-0143">Chaperone</keyword>
<organism evidence="10 11">
    <name type="scientific">Roseateles oligotrophus</name>
    <dbReference type="NCBI Taxonomy" id="1769250"/>
    <lineage>
        <taxon>Bacteria</taxon>
        <taxon>Pseudomonadati</taxon>
        <taxon>Pseudomonadota</taxon>
        <taxon>Betaproteobacteria</taxon>
        <taxon>Burkholderiales</taxon>
        <taxon>Sphaerotilaceae</taxon>
        <taxon>Roseateles</taxon>
    </lineage>
</organism>
<keyword evidence="11" id="KW-1185">Reference proteome</keyword>
<dbReference type="Gene3D" id="1.10.8.1040">
    <property type="match status" value="1"/>
</dbReference>
<feature type="domain" description="PpiC" evidence="9">
    <location>
        <begin position="136"/>
        <end position="253"/>
    </location>
</feature>
<comment type="caution">
    <text evidence="10">The sequence shown here is derived from an EMBL/GenBank/DDBJ whole genome shotgun (WGS) entry which is preliminary data.</text>
</comment>
<keyword evidence="2" id="KW-1003">Cell membrane</keyword>
<evidence type="ECO:0000256" key="4">
    <source>
        <dbReference type="ARBA" id="ARBA00022989"/>
    </source>
</evidence>
<keyword evidence="5" id="KW-0472">Membrane</keyword>
<keyword evidence="3" id="KW-0812">Transmembrane</keyword>
<reference evidence="10 11" key="1">
    <citation type="submission" date="2020-08" db="EMBL/GenBank/DDBJ databases">
        <title>Functional genomics of gut bacteria from endangered species of beetles.</title>
        <authorList>
            <person name="Carlos-Shanley C."/>
        </authorList>
    </citation>
    <scope>NUCLEOTIDE SEQUENCE [LARGE SCALE GENOMIC DNA]</scope>
    <source>
        <strain evidence="10 11">S00239</strain>
    </source>
</reference>
<comment type="similarity">
    <text evidence="7">Belongs to the PpiD chaperone family.</text>
</comment>
<evidence type="ECO:0000256" key="2">
    <source>
        <dbReference type="ARBA" id="ARBA00022475"/>
    </source>
</evidence>
<evidence type="ECO:0000256" key="1">
    <source>
        <dbReference type="ARBA" id="ARBA00004401"/>
    </source>
</evidence>
<dbReference type="SUPFAM" id="SSF109998">
    <property type="entry name" value="Triger factor/SurA peptide-binding domain-like"/>
    <property type="match status" value="1"/>
</dbReference>
<evidence type="ECO:0000313" key="11">
    <source>
        <dbReference type="Proteomes" id="UP000562027"/>
    </source>
</evidence>
<evidence type="ECO:0000256" key="5">
    <source>
        <dbReference type="ARBA" id="ARBA00023136"/>
    </source>
</evidence>
<sequence>MYLKNDQKQIHAMSAFANFRVAAVALAVVAVALTGCGDGKKSDKASQTAAKVNKEEITVHQINYVLQRQQGLKPEQAEAASKQVLERLIDQELAVQKAQELKLDRDPRVVQQIEAAKREIISRAYVERIGESVAKPSNEEISKYYNEKPALFKDRRIYSLQEVSIEAKPEQFEQIRGKLQTAKSMAEFAEFLKANDFKFTGNQAVRAAEQLPLAGLDAIARMKDGDSAVTQTPTGLTVLFLVGSRSQPVDEARAKPAIEAFLLNQRKGEQVQKDIKALRDAAKVEYVGKFGEGAAGAASAPAASAAPAAVTAPAEAPASAGGLNAADISKGMGLK</sequence>
<gene>
    <name evidence="10" type="ORF">HNP55_000801</name>
</gene>
<feature type="region of interest" description="Disordered" evidence="8">
    <location>
        <begin position="316"/>
        <end position="335"/>
    </location>
</feature>
<accession>A0A840L2Y8</accession>
<evidence type="ECO:0000313" key="10">
    <source>
        <dbReference type="EMBL" id="MBB4842306.1"/>
    </source>
</evidence>
<dbReference type="PANTHER" id="PTHR47529">
    <property type="entry name" value="PEPTIDYL-PROLYL CIS-TRANS ISOMERASE D"/>
    <property type="match status" value="1"/>
</dbReference>
<evidence type="ECO:0000256" key="7">
    <source>
        <dbReference type="ARBA" id="ARBA00038408"/>
    </source>
</evidence>
<keyword evidence="4" id="KW-1133">Transmembrane helix</keyword>
<name>A0A840L2Y8_9BURK</name>
<evidence type="ECO:0000259" key="9">
    <source>
        <dbReference type="Pfam" id="PF13145"/>
    </source>
</evidence>
<dbReference type="Pfam" id="PF13624">
    <property type="entry name" value="SurA_N_3"/>
    <property type="match status" value="1"/>
</dbReference>
<evidence type="ECO:0000256" key="6">
    <source>
        <dbReference type="ARBA" id="ARBA00023186"/>
    </source>
</evidence>
<keyword evidence="10" id="KW-0413">Isomerase</keyword>